<dbReference type="RefSeq" id="WP_055267864.1">
    <property type="nucleotide sequence ID" value="NZ_CABIXQ010000025.1"/>
</dbReference>
<gene>
    <name evidence="1" type="ORF">ERS852471_02962</name>
</gene>
<sequence>MRNNKIRKIYEVINENGRGLNLHEIKAMTGIGNGYNSTTIDTIPVTTTNHKSEKIYDVVTNIKGKVNLHQIKAQTGAGNGHKHSNIVDVINNISNDIAEACSHKSHKINEVLNNSRNLNLHEIKALTGAGSGYRQ</sequence>
<dbReference type="OrthoDB" id="1935671at2"/>
<accession>A0A174K8Z3</accession>
<proteinExistence type="predicted"/>
<dbReference type="Proteomes" id="UP000095594">
    <property type="component" value="Unassembled WGS sequence"/>
</dbReference>
<dbReference type="AlphaFoldDB" id="A0A174K8Z3"/>
<protein>
    <submittedName>
        <fullName evidence="1">BFD-like [2Fe-2S] binding domain</fullName>
    </submittedName>
</protein>
<dbReference type="EMBL" id="CYZX01000025">
    <property type="protein sequence ID" value="CUP08543.1"/>
    <property type="molecule type" value="Genomic_DNA"/>
</dbReference>
<name>A0A174K8Z3_9CLOT</name>
<reference evidence="1 2" key="1">
    <citation type="submission" date="2015-09" db="EMBL/GenBank/DDBJ databases">
        <authorList>
            <consortium name="Pathogen Informatics"/>
        </authorList>
    </citation>
    <scope>NUCLEOTIDE SEQUENCE [LARGE SCALE GENOMIC DNA]</scope>
    <source>
        <strain evidence="1 2">2789STDY5834856</strain>
    </source>
</reference>
<evidence type="ECO:0000313" key="1">
    <source>
        <dbReference type="EMBL" id="CUP08543.1"/>
    </source>
</evidence>
<evidence type="ECO:0000313" key="2">
    <source>
        <dbReference type="Proteomes" id="UP000095594"/>
    </source>
</evidence>
<organism evidence="1 2">
    <name type="scientific">Clostridium disporicum</name>
    <dbReference type="NCBI Taxonomy" id="84024"/>
    <lineage>
        <taxon>Bacteria</taxon>
        <taxon>Bacillati</taxon>
        <taxon>Bacillota</taxon>
        <taxon>Clostridia</taxon>
        <taxon>Eubacteriales</taxon>
        <taxon>Clostridiaceae</taxon>
        <taxon>Clostridium</taxon>
    </lineage>
</organism>